<dbReference type="PANTHER" id="PTHR30443:SF0">
    <property type="entry name" value="PHOSPHOETHANOLAMINE TRANSFERASE EPTA"/>
    <property type="match status" value="1"/>
</dbReference>
<name>A0A4R1I640_ANCAQ</name>
<feature type="transmembrane region" description="Helical" evidence="1">
    <location>
        <begin position="64"/>
        <end position="81"/>
    </location>
</feature>
<dbReference type="GO" id="GO:0005886">
    <property type="term" value="C:plasma membrane"/>
    <property type="evidence" value="ECO:0007669"/>
    <property type="project" value="UniProtKB-SubCell"/>
</dbReference>
<evidence type="ECO:0000313" key="4">
    <source>
        <dbReference type="Proteomes" id="UP000295030"/>
    </source>
</evidence>
<organism evidence="3 4">
    <name type="scientific">Ancylobacter aquaticus</name>
    <dbReference type="NCBI Taxonomy" id="100"/>
    <lineage>
        <taxon>Bacteria</taxon>
        <taxon>Pseudomonadati</taxon>
        <taxon>Pseudomonadota</taxon>
        <taxon>Alphaproteobacteria</taxon>
        <taxon>Hyphomicrobiales</taxon>
        <taxon>Xanthobacteraceae</taxon>
        <taxon>Ancylobacter</taxon>
    </lineage>
</organism>
<dbReference type="InterPro" id="IPR017850">
    <property type="entry name" value="Alkaline_phosphatase_core_sf"/>
</dbReference>
<feature type="transmembrane region" description="Helical" evidence="1">
    <location>
        <begin position="6"/>
        <end position="27"/>
    </location>
</feature>
<keyword evidence="1" id="KW-0472">Membrane</keyword>
<dbReference type="GO" id="GO:0016776">
    <property type="term" value="F:phosphotransferase activity, phosphate group as acceptor"/>
    <property type="evidence" value="ECO:0007669"/>
    <property type="project" value="TreeGrafter"/>
</dbReference>
<dbReference type="SUPFAM" id="SSF53649">
    <property type="entry name" value="Alkaline phosphatase-like"/>
    <property type="match status" value="1"/>
</dbReference>
<dbReference type="Proteomes" id="UP000295030">
    <property type="component" value="Unassembled WGS sequence"/>
</dbReference>
<dbReference type="Gene3D" id="3.40.720.10">
    <property type="entry name" value="Alkaline Phosphatase, subunit A"/>
    <property type="match status" value="1"/>
</dbReference>
<evidence type="ECO:0000313" key="3">
    <source>
        <dbReference type="EMBL" id="TCK28940.1"/>
    </source>
</evidence>
<feature type="transmembrane region" description="Helical" evidence="1">
    <location>
        <begin position="173"/>
        <end position="192"/>
    </location>
</feature>
<keyword evidence="1" id="KW-1133">Transmembrane helix</keyword>
<keyword evidence="1" id="KW-0812">Transmembrane</keyword>
<gene>
    <name evidence="3" type="ORF">EV667_2955</name>
</gene>
<keyword evidence="4" id="KW-1185">Reference proteome</keyword>
<comment type="caution">
    <text evidence="3">The sequence shown here is derived from an EMBL/GenBank/DDBJ whole genome shotgun (WGS) entry which is preliminary data.</text>
</comment>
<dbReference type="EMBL" id="SMFY01000002">
    <property type="protein sequence ID" value="TCK28940.1"/>
    <property type="molecule type" value="Genomic_DNA"/>
</dbReference>
<evidence type="ECO:0000259" key="2">
    <source>
        <dbReference type="Pfam" id="PF00884"/>
    </source>
</evidence>
<dbReference type="OrthoDB" id="9786870at2"/>
<dbReference type="GO" id="GO:0009244">
    <property type="term" value="P:lipopolysaccharide core region biosynthetic process"/>
    <property type="evidence" value="ECO:0007669"/>
    <property type="project" value="TreeGrafter"/>
</dbReference>
<feature type="transmembrane region" description="Helical" evidence="1">
    <location>
        <begin position="115"/>
        <end position="133"/>
    </location>
</feature>
<accession>A0A4R1I640</accession>
<sequence>MLSVGVFYLKLFACIFYVGVYAPRFFSALSDIGTFPVRVGYIVLAAILWGSLLAAASIDSSPVRVIVAVPLVACAYFTAVFEDASGQRLNYSDFFNLLRGATGLPEARIQHRASLIRGAESAFLLLAVLVLPPGWPMPLADLCAAAAPIAAALVAAIVMLARNLNTINGAPPSLMPLIYLMLLGYDAARGALGARQAISLPHSGKRLSGSVVLIIDESVAGQYLDINASSGVPTPLSRHWPGLVIHNYGLAASITHCSFGTNLTLRYGGTRGDYHRINATGPSIWAYARKAGLQTVYMDAQLTDGPRALVMYGASREALDRFVQFPDVPVPQRDMALAEALIAELADPTPKLILVNKIGAHFPVHDKYPDDHMRYGPALPRGGYVDAPHRSARREGFGNSAEEWARYRNAYRNTLLWNVGTFFETVLSRADLSRATLLYTSDHGQNLRERGGAGGLTHCSPHPEPEEGTVPLVLIAGEGASDIDWERDLPGNRDRSSHYMIFPTLLVLMGYEAAAVEAAYGRGLHQPSDDPRTFNTVFSARFDMPRKWLAVDADLVQRPLDSDWRGAEDGPQDEGGLR</sequence>
<evidence type="ECO:0000256" key="1">
    <source>
        <dbReference type="SAM" id="Phobius"/>
    </source>
</evidence>
<reference evidence="3 4" key="1">
    <citation type="submission" date="2019-03" db="EMBL/GenBank/DDBJ databases">
        <title>Genomic Encyclopedia of Type Strains, Phase IV (KMG-IV): sequencing the most valuable type-strain genomes for metagenomic binning, comparative biology and taxonomic classification.</title>
        <authorList>
            <person name="Goeker M."/>
        </authorList>
    </citation>
    <scope>NUCLEOTIDE SEQUENCE [LARGE SCALE GENOMIC DNA]</scope>
    <source>
        <strain evidence="3 4">DSM 101</strain>
    </source>
</reference>
<dbReference type="PANTHER" id="PTHR30443">
    <property type="entry name" value="INNER MEMBRANE PROTEIN"/>
    <property type="match status" value="1"/>
</dbReference>
<dbReference type="InterPro" id="IPR000917">
    <property type="entry name" value="Sulfatase_N"/>
</dbReference>
<proteinExistence type="predicted"/>
<dbReference type="InterPro" id="IPR040423">
    <property type="entry name" value="PEA_transferase"/>
</dbReference>
<feature type="transmembrane region" description="Helical" evidence="1">
    <location>
        <begin position="139"/>
        <end position="161"/>
    </location>
</feature>
<feature type="transmembrane region" description="Helical" evidence="1">
    <location>
        <begin position="39"/>
        <end position="58"/>
    </location>
</feature>
<dbReference type="AlphaFoldDB" id="A0A4R1I640"/>
<dbReference type="Pfam" id="PF00884">
    <property type="entry name" value="Sulfatase"/>
    <property type="match status" value="1"/>
</dbReference>
<feature type="domain" description="Sulfatase N-terminal" evidence="2">
    <location>
        <begin position="211"/>
        <end position="511"/>
    </location>
</feature>
<keyword evidence="3" id="KW-0808">Transferase</keyword>
<protein>
    <submittedName>
        <fullName evidence="3">Glucan phosphoethanolaminetransferase (Alkaline phosphatase superfamily)</fullName>
    </submittedName>
</protein>